<keyword evidence="9" id="KW-1185">Reference proteome</keyword>
<evidence type="ECO:0000259" key="7">
    <source>
        <dbReference type="PROSITE" id="PS50157"/>
    </source>
</evidence>
<dbReference type="PROSITE" id="PS50157">
    <property type="entry name" value="ZINC_FINGER_C2H2_2"/>
    <property type="match status" value="8"/>
</dbReference>
<accession>A0A4C1XWY0</accession>
<feature type="domain" description="C2H2-type" evidence="7">
    <location>
        <begin position="162"/>
        <end position="189"/>
    </location>
</feature>
<evidence type="ECO:0000256" key="2">
    <source>
        <dbReference type="ARBA" id="ARBA00022737"/>
    </source>
</evidence>
<dbReference type="Proteomes" id="UP000299102">
    <property type="component" value="Unassembled WGS sequence"/>
</dbReference>
<evidence type="ECO:0000256" key="1">
    <source>
        <dbReference type="ARBA" id="ARBA00022723"/>
    </source>
</evidence>
<dbReference type="GO" id="GO:0008270">
    <property type="term" value="F:zinc ion binding"/>
    <property type="evidence" value="ECO:0007669"/>
    <property type="project" value="UniProtKB-KW"/>
</dbReference>
<feature type="region of interest" description="Disordered" evidence="6">
    <location>
        <begin position="227"/>
        <end position="250"/>
    </location>
</feature>
<evidence type="ECO:0000313" key="8">
    <source>
        <dbReference type="EMBL" id="GBP66727.1"/>
    </source>
</evidence>
<feature type="domain" description="C2H2-type" evidence="7">
    <location>
        <begin position="298"/>
        <end position="322"/>
    </location>
</feature>
<evidence type="ECO:0000256" key="3">
    <source>
        <dbReference type="ARBA" id="ARBA00022771"/>
    </source>
</evidence>
<evidence type="ECO:0000313" key="9">
    <source>
        <dbReference type="Proteomes" id="UP000299102"/>
    </source>
</evidence>
<dbReference type="PANTHER" id="PTHR24379">
    <property type="entry name" value="KRAB AND ZINC FINGER DOMAIN-CONTAINING"/>
    <property type="match status" value="1"/>
</dbReference>
<organism evidence="8 9">
    <name type="scientific">Eumeta variegata</name>
    <name type="common">Bagworm moth</name>
    <name type="synonym">Eumeta japonica</name>
    <dbReference type="NCBI Taxonomy" id="151549"/>
    <lineage>
        <taxon>Eukaryota</taxon>
        <taxon>Metazoa</taxon>
        <taxon>Ecdysozoa</taxon>
        <taxon>Arthropoda</taxon>
        <taxon>Hexapoda</taxon>
        <taxon>Insecta</taxon>
        <taxon>Pterygota</taxon>
        <taxon>Neoptera</taxon>
        <taxon>Endopterygota</taxon>
        <taxon>Lepidoptera</taxon>
        <taxon>Glossata</taxon>
        <taxon>Ditrysia</taxon>
        <taxon>Tineoidea</taxon>
        <taxon>Psychidae</taxon>
        <taxon>Oiketicinae</taxon>
        <taxon>Eumeta</taxon>
    </lineage>
</organism>
<dbReference type="InterPro" id="IPR013087">
    <property type="entry name" value="Znf_C2H2_type"/>
</dbReference>
<evidence type="ECO:0000256" key="5">
    <source>
        <dbReference type="PROSITE-ProRule" id="PRU00042"/>
    </source>
</evidence>
<reference evidence="8 9" key="1">
    <citation type="journal article" date="2019" name="Commun. Biol.">
        <title>The bagworm genome reveals a unique fibroin gene that provides high tensile strength.</title>
        <authorList>
            <person name="Kono N."/>
            <person name="Nakamura H."/>
            <person name="Ohtoshi R."/>
            <person name="Tomita M."/>
            <person name="Numata K."/>
            <person name="Arakawa K."/>
        </authorList>
    </citation>
    <scope>NUCLEOTIDE SEQUENCE [LARGE SCALE GENOMIC DNA]</scope>
</reference>
<comment type="caution">
    <text evidence="8">The sequence shown here is derived from an EMBL/GenBank/DDBJ whole genome shotgun (WGS) entry which is preliminary data.</text>
</comment>
<evidence type="ECO:0000256" key="4">
    <source>
        <dbReference type="ARBA" id="ARBA00022833"/>
    </source>
</evidence>
<name>A0A4C1XWY0_EUMVA</name>
<keyword evidence="3 5" id="KW-0863">Zinc-finger</keyword>
<dbReference type="Gene3D" id="3.30.160.60">
    <property type="entry name" value="Classic Zinc Finger"/>
    <property type="match status" value="5"/>
</dbReference>
<feature type="region of interest" description="Disordered" evidence="6">
    <location>
        <begin position="491"/>
        <end position="535"/>
    </location>
</feature>
<gene>
    <name evidence="8" type="primary">ZNF836</name>
    <name evidence="8" type="ORF">EVAR_50106_1</name>
</gene>
<keyword evidence="1" id="KW-0479">Metal-binding</keyword>
<dbReference type="PROSITE" id="PS00028">
    <property type="entry name" value="ZINC_FINGER_C2H2_1"/>
    <property type="match status" value="9"/>
</dbReference>
<dbReference type="EMBL" id="BGZK01000965">
    <property type="protein sequence ID" value="GBP66727.1"/>
    <property type="molecule type" value="Genomic_DNA"/>
</dbReference>
<keyword evidence="4" id="KW-0862">Zinc</keyword>
<feature type="domain" description="C2H2-type" evidence="7">
    <location>
        <begin position="381"/>
        <end position="408"/>
    </location>
</feature>
<feature type="domain" description="C2H2-type" evidence="7">
    <location>
        <begin position="344"/>
        <end position="367"/>
    </location>
</feature>
<dbReference type="SMART" id="SM00355">
    <property type="entry name" value="ZnF_C2H2"/>
    <property type="match status" value="10"/>
</dbReference>
<evidence type="ECO:0000256" key="6">
    <source>
        <dbReference type="SAM" id="MobiDB-lite"/>
    </source>
</evidence>
<dbReference type="OrthoDB" id="654211at2759"/>
<proteinExistence type="predicted"/>
<dbReference type="Pfam" id="PF00096">
    <property type="entry name" value="zf-C2H2"/>
    <property type="match status" value="2"/>
</dbReference>
<sequence length="535" mass="60346">MWSEFMTQIKPYQCHICLKHLTRRSRLRMHLRAHEEELAPRLVLVCSVCDRAFKDQVDAQEHGMTSKECIEIHAEELKEEQDDGPKLQLSPTSGVMKLQQKNNDAGYTNVVPVRNHTESTFYRKTLKRMYEPADTAQAEELLRTVADEARPLIRVVEIEKAFRCEYCEDIFYVEDALNSHRRIHKGVKNPFTCHICKVSFPTYSRCTTHKTTHGFYKRSLAEVKKQEETGTNDVGAAHAPDAGARRESGGPSAAGIVGYGGFPVAKHFLCEDCGRSYLHWTYLQVHRRMKHANENYLYKCTQCDITFPNSWSMAYHKKKIHTKIPQENSVGSIDVLNRDSGSRAPCRDCGEIFTNKSALYKHRKDKHCDLPSRLSSKEGIFSCADCGKRYASKPGLEAHLRLHRAPAAADEPAPPGGGQCACAKCGDVFRSTSALLRHVKESHSHELQLWCVWCGERFAARAEMTAHARTHATHQAHACAVCGRGIAGRHTPAWDDEGSTTTHPVFPSGMRGTPAEDRKSVRRSTGSHFMRRDNS</sequence>
<dbReference type="AlphaFoldDB" id="A0A4C1XWY0"/>
<dbReference type="PANTHER" id="PTHR24379:SF123">
    <property type="entry name" value="ZINC FINGER AND BTB DOMAIN CONTAINING 17"/>
    <property type="match status" value="1"/>
</dbReference>
<feature type="domain" description="C2H2-type" evidence="7">
    <location>
        <begin position="268"/>
        <end position="296"/>
    </location>
</feature>
<feature type="domain" description="C2H2-type" evidence="7">
    <location>
        <begin position="420"/>
        <end position="448"/>
    </location>
</feature>
<protein>
    <submittedName>
        <fullName evidence="8">Zinc finger protein 836</fullName>
    </submittedName>
</protein>
<dbReference type="InterPro" id="IPR036236">
    <property type="entry name" value="Znf_C2H2_sf"/>
</dbReference>
<feature type="domain" description="C2H2-type" evidence="7">
    <location>
        <begin position="12"/>
        <end position="39"/>
    </location>
</feature>
<feature type="domain" description="C2H2-type" evidence="7">
    <location>
        <begin position="449"/>
        <end position="476"/>
    </location>
</feature>
<keyword evidence="2" id="KW-0677">Repeat</keyword>
<dbReference type="STRING" id="151549.A0A4C1XWY0"/>
<dbReference type="SUPFAM" id="SSF57667">
    <property type="entry name" value="beta-beta-alpha zinc fingers"/>
    <property type="match status" value="5"/>
</dbReference>